<feature type="region of interest" description="Disordered" evidence="3">
    <location>
        <begin position="101"/>
        <end position="120"/>
    </location>
</feature>
<dbReference type="GO" id="GO:0003697">
    <property type="term" value="F:single-stranded DNA binding"/>
    <property type="evidence" value="ECO:0007669"/>
    <property type="project" value="InterPro"/>
</dbReference>
<dbReference type="AlphaFoldDB" id="A0A0G0M0V3"/>
<dbReference type="EMBL" id="LBWA01000021">
    <property type="protein sequence ID" value="KKQ96947.1"/>
    <property type="molecule type" value="Genomic_DNA"/>
</dbReference>
<dbReference type="InterPro" id="IPR011344">
    <property type="entry name" value="ssDNA-bd"/>
</dbReference>
<dbReference type="Gene3D" id="2.40.50.140">
    <property type="entry name" value="Nucleic acid-binding proteins"/>
    <property type="match status" value="1"/>
</dbReference>
<dbReference type="SUPFAM" id="SSF50249">
    <property type="entry name" value="Nucleic acid-binding proteins"/>
    <property type="match status" value="1"/>
</dbReference>
<evidence type="ECO:0000313" key="4">
    <source>
        <dbReference type="EMBL" id="KKQ96947.1"/>
    </source>
</evidence>
<reference evidence="4 5" key="1">
    <citation type="journal article" date="2015" name="Nature">
        <title>rRNA introns, odd ribosomes, and small enigmatic genomes across a large radiation of phyla.</title>
        <authorList>
            <person name="Brown C.T."/>
            <person name="Hug L.A."/>
            <person name="Thomas B.C."/>
            <person name="Sharon I."/>
            <person name="Castelle C.J."/>
            <person name="Singh A."/>
            <person name="Wilkins M.J."/>
            <person name="Williams K.H."/>
            <person name="Banfield J.F."/>
        </authorList>
    </citation>
    <scope>NUCLEOTIDE SEQUENCE [LARGE SCALE GENOMIC DNA]</scope>
</reference>
<dbReference type="Pfam" id="PF00436">
    <property type="entry name" value="SSB"/>
    <property type="match status" value="1"/>
</dbReference>
<dbReference type="PIRSF" id="PIRSF002070">
    <property type="entry name" value="SSB"/>
    <property type="match status" value="1"/>
</dbReference>
<protein>
    <recommendedName>
        <fullName evidence="2">Single-stranded DNA-binding protein</fullName>
    </recommendedName>
</protein>
<dbReference type="Proteomes" id="UP000034325">
    <property type="component" value="Unassembled WGS sequence"/>
</dbReference>
<name>A0A0G0M0V3_9BACT</name>
<dbReference type="CDD" id="cd04496">
    <property type="entry name" value="SSB_OBF"/>
    <property type="match status" value="1"/>
</dbReference>
<dbReference type="InterPro" id="IPR000424">
    <property type="entry name" value="Primosome_PriB/ssb"/>
</dbReference>
<accession>A0A0G0M0V3</accession>
<dbReference type="PROSITE" id="PS50935">
    <property type="entry name" value="SSB"/>
    <property type="match status" value="1"/>
</dbReference>
<feature type="compositionally biased region" description="Acidic residues" evidence="3">
    <location>
        <begin position="105"/>
        <end position="120"/>
    </location>
</feature>
<evidence type="ECO:0000256" key="1">
    <source>
        <dbReference type="ARBA" id="ARBA00023125"/>
    </source>
</evidence>
<evidence type="ECO:0000256" key="2">
    <source>
        <dbReference type="PIRNR" id="PIRNR002070"/>
    </source>
</evidence>
<dbReference type="GO" id="GO:0006260">
    <property type="term" value="P:DNA replication"/>
    <property type="evidence" value="ECO:0007669"/>
    <property type="project" value="InterPro"/>
</dbReference>
<comment type="caution">
    <text evidence="4">The sequence shown here is derived from an EMBL/GenBank/DDBJ whole genome shotgun (WGS) entry which is preliminary data.</text>
</comment>
<evidence type="ECO:0000256" key="3">
    <source>
        <dbReference type="SAM" id="MobiDB-lite"/>
    </source>
</evidence>
<sequence>MSTLSLQIVSIIGNATKDAELKVSKDGVSYVTFRIAISGQDGSTTFYNILVFGHYGEVVREHITRGRQIFVNGKLQISEKGYISVVADHIELLARPKPKAKIEPMEEVSDEKEEEEEVEK</sequence>
<organism evidence="4 5">
    <name type="scientific">Candidatus Woesebacteria bacterium GW2011_GWA1_39_12</name>
    <dbReference type="NCBI Taxonomy" id="1618549"/>
    <lineage>
        <taxon>Bacteria</taxon>
        <taxon>Candidatus Woeseibacteriota</taxon>
    </lineage>
</organism>
<gene>
    <name evidence="4" type="ORF">UT23_C0021G0010</name>
</gene>
<proteinExistence type="predicted"/>
<dbReference type="InterPro" id="IPR012340">
    <property type="entry name" value="NA-bd_OB-fold"/>
</dbReference>
<keyword evidence="1 2" id="KW-0238">DNA-binding</keyword>
<evidence type="ECO:0000313" key="5">
    <source>
        <dbReference type="Proteomes" id="UP000034325"/>
    </source>
</evidence>